<accession>A0A1E5SZS1</accession>
<proteinExistence type="predicted"/>
<comment type="caution">
    <text evidence="1">The sequence shown here is derived from an EMBL/GenBank/DDBJ whole genome shotgun (WGS) entry which is preliminary data.</text>
</comment>
<organism evidence="1 2">
    <name type="scientific">Roseivirga misakiensis</name>
    <dbReference type="NCBI Taxonomy" id="1563681"/>
    <lineage>
        <taxon>Bacteria</taxon>
        <taxon>Pseudomonadati</taxon>
        <taxon>Bacteroidota</taxon>
        <taxon>Cytophagia</taxon>
        <taxon>Cytophagales</taxon>
        <taxon>Roseivirgaceae</taxon>
        <taxon>Roseivirga</taxon>
    </lineage>
</organism>
<reference evidence="1 2" key="1">
    <citation type="submission" date="2016-08" db="EMBL/GenBank/DDBJ databases">
        <title>Draft genome of Fabibacter sp. strain SK-8.</title>
        <authorList>
            <person name="Wong S.-K."/>
            <person name="Hamasaki K."/>
            <person name="Yoshizawa S."/>
        </authorList>
    </citation>
    <scope>NUCLEOTIDE SEQUENCE [LARGE SCALE GENOMIC DNA]</scope>
    <source>
        <strain evidence="1 2">SK-8</strain>
    </source>
</reference>
<protein>
    <submittedName>
        <fullName evidence="1">Uncharacterized protein</fullName>
    </submittedName>
</protein>
<evidence type="ECO:0000313" key="1">
    <source>
        <dbReference type="EMBL" id="OEK04622.1"/>
    </source>
</evidence>
<dbReference type="EMBL" id="MDGQ01000005">
    <property type="protein sequence ID" value="OEK04622.1"/>
    <property type="molecule type" value="Genomic_DNA"/>
</dbReference>
<sequence length="64" mass="7196">MQSYKASAPKPWGSRGSHPQAFHCLKLATSNRLHGMESKQRLAQLYEQEEGGALRIDLAHQFSD</sequence>
<keyword evidence="2" id="KW-1185">Reference proteome</keyword>
<dbReference type="AlphaFoldDB" id="A0A1E5SZS1"/>
<dbReference type="STRING" id="1563681.BFP71_14295"/>
<name>A0A1E5SZS1_9BACT</name>
<evidence type="ECO:0000313" key="2">
    <source>
        <dbReference type="Proteomes" id="UP000095552"/>
    </source>
</evidence>
<dbReference type="Proteomes" id="UP000095552">
    <property type="component" value="Unassembled WGS sequence"/>
</dbReference>
<gene>
    <name evidence="1" type="ORF">BFP71_14295</name>
</gene>